<evidence type="ECO:0000256" key="1">
    <source>
        <dbReference type="SAM" id="SignalP"/>
    </source>
</evidence>
<evidence type="ECO:0000313" key="3">
    <source>
        <dbReference type="Proteomes" id="UP000078543"/>
    </source>
</evidence>
<dbReference type="EMBL" id="LWQU01000134">
    <property type="protein sequence ID" value="OAN50875.1"/>
    <property type="molecule type" value="Genomic_DNA"/>
</dbReference>
<dbReference type="RefSeq" id="WP_068499801.1">
    <property type="nucleotide sequence ID" value="NZ_LWQU01000134.1"/>
</dbReference>
<dbReference type="Pfam" id="PF04214">
    <property type="entry name" value="DUF411"/>
    <property type="match status" value="1"/>
</dbReference>
<dbReference type="OrthoDB" id="14727at2"/>
<feature type="signal peptide" evidence="1">
    <location>
        <begin position="1"/>
        <end position="19"/>
    </location>
</feature>
<dbReference type="AlphaFoldDB" id="A0A178MS20"/>
<reference evidence="2 3" key="1">
    <citation type="submission" date="2016-04" db="EMBL/GenBank/DDBJ databases">
        <title>Draft genome sequence of freshwater magnetotactic bacteria Magnetospirillum marisnigri SP-1 and Magnetospirillum moscoviense BB-1.</title>
        <authorList>
            <person name="Koziaeva V."/>
            <person name="Dziuba M.V."/>
            <person name="Ivanov T.M."/>
            <person name="Kuznetsov B."/>
            <person name="Grouzdev D.S."/>
        </authorList>
    </citation>
    <scope>NUCLEOTIDE SEQUENCE [LARGE SCALE GENOMIC DNA]</scope>
    <source>
        <strain evidence="2 3">BB-1</strain>
    </source>
</reference>
<evidence type="ECO:0000313" key="2">
    <source>
        <dbReference type="EMBL" id="OAN50875.1"/>
    </source>
</evidence>
<protein>
    <recommendedName>
        <fullName evidence="4">Metal-binding protein</fullName>
    </recommendedName>
</protein>
<feature type="chain" id="PRO_5008092188" description="Metal-binding protein" evidence="1">
    <location>
        <begin position="20"/>
        <end position="142"/>
    </location>
</feature>
<accession>A0A178MS20</accession>
<keyword evidence="1" id="KW-0732">Signal</keyword>
<dbReference type="InterPro" id="IPR007332">
    <property type="entry name" value="DUF411"/>
</dbReference>
<gene>
    <name evidence="2" type="ORF">A6A05_11420</name>
</gene>
<keyword evidence="3" id="KW-1185">Reference proteome</keyword>
<evidence type="ECO:0008006" key="4">
    <source>
        <dbReference type="Google" id="ProtNLM"/>
    </source>
</evidence>
<comment type="caution">
    <text evidence="2">The sequence shown here is derived from an EMBL/GenBank/DDBJ whole genome shotgun (WGS) entry which is preliminary data.</text>
</comment>
<organism evidence="2 3">
    <name type="scientific">Magnetospirillum moscoviense</name>
    <dbReference type="NCBI Taxonomy" id="1437059"/>
    <lineage>
        <taxon>Bacteria</taxon>
        <taxon>Pseudomonadati</taxon>
        <taxon>Pseudomonadota</taxon>
        <taxon>Alphaproteobacteria</taxon>
        <taxon>Rhodospirillales</taxon>
        <taxon>Rhodospirillaceae</taxon>
        <taxon>Magnetospirillum</taxon>
    </lineage>
</organism>
<name>A0A178MS20_9PROT</name>
<sequence length="142" mass="15030">MKSVVLALGLVLTSISAWAADAPRQAVVYKNQSCGCCGGWVDYLRDNGWQVVVHDVDDLDGLKDRMGVPDQVRSCHTAKVGHYVIEGHVPIEAIDKLFQAKLKVTGIAAPGMPQGSPGMSGVKEPNPIVTFGGGPSKLIGTY</sequence>
<dbReference type="Proteomes" id="UP000078543">
    <property type="component" value="Unassembled WGS sequence"/>
</dbReference>
<proteinExistence type="predicted"/>